<evidence type="ECO:0000256" key="6">
    <source>
        <dbReference type="SAM" id="Phobius"/>
    </source>
</evidence>
<evidence type="ECO:0000256" key="1">
    <source>
        <dbReference type="ARBA" id="ARBA00004651"/>
    </source>
</evidence>
<dbReference type="PANTHER" id="PTHR35007">
    <property type="entry name" value="INTEGRAL MEMBRANE PROTEIN-RELATED"/>
    <property type="match status" value="1"/>
</dbReference>
<dbReference type="PANTHER" id="PTHR35007:SF2">
    <property type="entry name" value="PILUS ASSEMBLE PROTEIN"/>
    <property type="match status" value="1"/>
</dbReference>
<dbReference type="HOGENOM" id="CLU_056917_4_0_9"/>
<reference evidence="8" key="1">
    <citation type="submission" date="2011-05" db="EMBL/GenBank/DDBJ databases">
        <title>Complete sequence of Desulfotomaculum carboxydivorans CO-1-SRB.</title>
        <authorList>
            <consortium name="US DOE Joint Genome Institute"/>
            <person name="Lucas S."/>
            <person name="Han J."/>
            <person name="Lapidus A."/>
            <person name="Cheng J.-F."/>
            <person name="Goodwin L."/>
            <person name="Pitluck S."/>
            <person name="Peters L."/>
            <person name="Mikhailova N."/>
            <person name="Lu M."/>
            <person name="Han C."/>
            <person name="Tapia R."/>
            <person name="Land M."/>
            <person name="Hauser L."/>
            <person name="Kyrpides N."/>
            <person name="Ivanova N."/>
            <person name="Pagani I."/>
            <person name="Stams A."/>
            <person name="Plugge C."/>
            <person name="Muyzer G."/>
            <person name="Kuever J."/>
            <person name="Parshina S."/>
            <person name="Ivanova A."/>
            <person name="Nazina T."/>
            <person name="Woyke T."/>
        </authorList>
    </citation>
    <scope>NUCLEOTIDE SEQUENCE [LARGE SCALE GENOMIC DNA]</scope>
    <source>
        <strain evidence="8">CO-1-SRB</strain>
    </source>
</reference>
<evidence type="ECO:0000313" key="9">
    <source>
        <dbReference type="Proteomes" id="UP000009226"/>
    </source>
</evidence>
<evidence type="ECO:0000256" key="4">
    <source>
        <dbReference type="ARBA" id="ARBA00022989"/>
    </source>
</evidence>
<name>F6B3L8_DESCC</name>
<evidence type="ECO:0000256" key="5">
    <source>
        <dbReference type="ARBA" id="ARBA00023136"/>
    </source>
</evidence>
<keyword evidence="4 6" id="KW-1133">Transmembrane helix</keyword>
<dbReference type="Pfam" id="PF00482">
    <property type="entry name" value="T2SSF"/>
    <property type="match status" value="1"/>
</dbReference>
<evidence type="ECO:0000313" key="8">
    <source>
        <dbReference type="EMBL" id="AEF94047.1"/>
    </source>
</evidence>
<feature type="transmembrane region" description="Helical" evidence="6">
    <location>
        <begin position="130"/>
        <end position="153"/>
    </location>
</feature>
<dbReference type="KEGG" id="dca:Desca_1184"/>
<dbReference type="EMBL" id="CP002736">
    <property type="protein sequence ID" value="AEF94047.1"/>
    <property type="molecule type" value="Genomic_DNA"/>
</dbReference>
<comment type="subcellular location">
    <subcellularLocation>
        <location evidence="1">Cell membrane</location>
        <topology evidence="1">Multi-pass membrane protein</topology>
    </subcellularLocation>
</comment>
<feature type="domain" description="Type II secretion system protein GspF" evidence="7">
    <location>
        <begin position="172"/>
        <end position="297"/>
    </location>
</feature>
<protein>
    <submittedName>
        <fullName evidence="8">Type II secretion system F domain protein</fullName>
    </submittedName>
</protein>
<dbReference type="InterPro" id="IPR018076">
    <property type="entry name" value="T2SS_GspF_dom"/>
</dbReference>
<evidence type="ECO:0000259" key="7">
    <source>
        <dbReference type="Pfam" id="PF00482"/>
    </source>
</evidence>
<keyword evidence="5 6" id="KW-0472">Membrane</keyword>
<gene>
    <name evidence="8" type="ordered locus">Desca_1184</name>
</gene>
<feature type="transmembrane region" description="Helical" evidence="6">
    <location>
        <begin position="6"/>
        <end position="28"/>
    </location>
</feature>
<dbReference type="AlphaFoldDB" id="F6B3L8"/>
<dbReference type="GO" id="GO:0005886">
    <property type="term" value="C:plasma membrane"/>
    <property type="evidence" value="ECO:0007669"/>
    <property type="project" value="UniProtKB-SubCell"/>
</dbReference>
<evidence type="ECO:0000256" key="3">
    <source>
        <dbReference type="ARBA" id="ARBA00022692"/>
    </source>
</evidence>
<dbReference type="STRING" id="868595.Desca_1184"/>
<dbReference type="Proteomes" id="UP000009226">
    <property type="component" value="Chromosome"/>
</dbReference>
<organism evidence="8 9">
    <name type="scientific">Desulfotomaculum nigrificans (strain DSM 14880 / VKM B-2319 / CO-1-SRB)</name>
    <name type="common">Desulfotomaculum carboxydivorans</name>
    <dbReference type="NCBI Taxonomy" id="868595"/>
    <lineage>
        <taxon>Bacteria</taxon>
        <taxon>Bacillati</taxon>
        <taxon>Bacillota</taxon>
        <taxon>Clostridia</taxon>
        <taxon>Eubacteriales</taxon>
        <taxon>Desulfotomaculaceae</taxon>
        <taxon>Desulfotomaculum</taxon>
    </lineage>
</organism>
<feature type="transmembrane region" description="Helical" evidence="6">
    <location>
        <begin position="107"/>
        <end position="124"/>
    </location>
</feature>
<proteinExistence type="predicted"/>
<accession>F6B3L8</accession>
<evidence type="ECO:0000256" key="2">
    <source>
        <dbReference type="ARBA" id="ARBA00022475"/>
    </source>
</evidence>
<keyword evidence="9" id="KW-1185">Reference proteome</keyword>
<dbReference type="eggNOG" id="COG2064">
    <property type="taxonomic scope" value="Bacteria"/>
</dbReference>
<keyword evidence="3 6" id="KW-0812">Transmembrane</keyword>
<feature type="transmembrane region" description="Helical" evidence="6">
    <location>
        <begin position="281"/>
        <end position="302"/>
    </location>
</feature>
<dbReference type="RefSeq" id="WP_013810048.1">
    <property type="nucleotide sequence ID" value="NC_015565.1"/>
</dbReference>
<keyword evidence="2" id="KW-1003">Cell membrane</keyword>
<sequence>MDKWLYISAVLVFCTASFSILVIYRFIFGERLQVVQRMDQVVGTPSLLPIREIELNVPLYQRAIRPALGSIAKLLTRFIPTAREAALNKKVVAAGQPGNLNAREWMVLKYLLATTLGFLLWSWGGLMSKSLPQCLLLAGVGVPLGWLSPDLFLNARIRQRKNQVEKALPDALDLLTVSVEAGLGFDCALMKVAEQSNSVLADEFVLMMQECHMGKPRREALRDMADRVDVDDLSTFCGSIILADTLGISIGNILRTQSQQIRQKRRQRTEELAMKAPIKMLFPMVLFIFPAIFVILLGPAALQIMQAFNN</sequence>